<gene>
    <name evidence="6" type="ORF">AN1_LOCUS2785</name>
    <name evidence="5" type="ORF">C24_LOCUS2689</name>
</gene>
<accession>A0A654EIE4</accession>
<evidence type="ECO:0000313" key="7">
    <source>
        <dbReference type="Proteomes" id="UP000426265"/>
    </source>
</evidence>
<reference evidence="5 8" key="1">
    <citation type="submission" date="2019-12" db="EMBL/GenBank/DDBJ databases">
        <authorList>
            <person name="Jiao W.-B."/>
            <person name="Schneeberger K."/>
        </authorList>
    </citation>
    <scope>NUCLEOTIDE SEQUENCE [LARGE SCALE GENOMIC DNA]</scope>
    <source>
        <strain evidence="7">cv. An-1</strain>
        <strain evidence="8">cv. C24</strain>
    </source>
</reference>
<dbReference type="PANTHER" id="PTHR12346">
    <property type="entry name" value="SIN3B-RELATED"/>
    <property type="match status" value="1"/>
</dbReference>
<dbReference type="EMBL" id="CACSHJ010000087">
    <property type="protein sequence ID" value="CAA0246273.1"/>
    <property type="molecule type" value="Genomic_DNA"/>
</dbReference>
<sequence>MVERRVQVEPTLSDAHSYITAVKEAFHDEPTKYEEFIKLMNDIRDHGVDKASGIAKLTELIKGHPRLLRGLSFFFPQVNRDIHHEAKRTIILKDKATSPPEAAYRGAKSTYTKIKQIEPDWENFMNMLKTRFRSLDTHVVESFLKIMIMYDEGKKSEKEVQEEVVDLLYYHEDLIDKFFRLFNMRK</sequence>
<keyword evidence="2" id="KW-0678">Repressor</keyword>
<dbReference type="InterPro" id="IPR036600">
    <property type="entry name" value="PAH_sf"/>
</dbReference>
<dbReference type="AlphaFoldDB" id="A0A5S9W555"/>
<dbReference type="ExpressionAtlas" id="A0A5S9W555">
    <property type="expression patterns" value="baseline and differential"/>
</dbReference>
<evidence type="ECO:0000256" key="4">
    <source>
        <dbReference type="PROSITE-ProRule" id="PRU00810"/>
    </source>
</evidence>
<evidence type="ECO:0000313" key="5">
    <source>
        <dbReference type="EMBL" id="CAA0246273.1"/>
    </source>
</evidence>
<keyword evidence="3 4" id="KW-0539">Nucleus</keyword>
<dbReference type="SUPFAM" id="SSF47762">
    <property type="entry name" value="PAH2 domain"/>
    <property type="match status" value="2"/>
</dbReference>
<accession>A0A5S9W555</accession>
<proteinExistence type="predicted"/>
<name>A0A5S9W555_ARATH</name>
<dbReference type="PANTHER" id="PTHR12346:SF0">
    <property type="entry name" value="SIN3A, ISOFORM G"/>
    <property type="match status" value="1"/>
</dbReference>
<dbReference type="InterPro" id="IPR003822">
    <property type="entry name" value="PAH"/>
</dbReference>
<evidence type="ECO:0000256" key="1">
    <source>
        <dbReference type="ARBA" id="ARBA00004123"/>
    </source>
</evidence>
<dbReference type="FunFam" id="1.20.1160.11:FF:000009">
    <property type="entry name" value="F3I6.18 protein"/>
    <property type="match status" value="1"/>
</dbReference>
<evidence type="ECO:0008006" key="9">
    <source>
        <dbReference type="Google" id="ProtNLM"/>
    </source>
</evidence>
<dbReference type="OrthoDB" id="10265969at2759"/>
<protein>
    <recommendedName>
        <fullName evidence="9">Paired amphipathic helix (PAH2) superfamily protein</fullName>
    </recommendedName>
</protein>
<comment type="subcellular location">
    <subcellularLocation>
        <location evidence="1 4">Nucleus</location>
    </subcellularLocation>
</comment>
<dbReference type="EMBL" id="CACRSJ010000104">
    <property type="protein sequence ID" value="VYS47292.1"/>
    <property type="molecule type" value="Genomic_DNA"/>
</dbReference>
<dbReference type="PROSITE" id="PS51477">
    <property type="entry name" value="PAH"/>
    <property type="match status" value="2"/>
</dbReference>
<evidence type="ECO:0000313" key="6">
    <source>
        <dbReference type="EMBL" id="VYS47292.1"/>
    </source>
</evidence>
<dbReference type="FunFam" id="1.20.1160.11:FF:000001">
    <property type="entry name" value="Paired amphipathic helix protein Sin3"/>
    <property type="match status" value="1"/>
</dbReference>
<dbReference type="Gene3D" id="1.20.1160.11">
    <property type="entry name" value="Paired amphipathic helix"/>
    <property type="match status" value="2"/>
</dbReference>
<dbReference type="Pfam" id="PF02671">
    <property type="entry name" value="PAH"/>
    <property type="match status" value="2"/>
</dbReference>
<evidence type="ECO:0000256" key="2">
    <source>
        <dbReference type="ARBA" id="ARBA00022491"/>
    </source>
</evidence>
<dbReference type="InterPro" id="IPR039774">
    <property type="entry name" value="Sin3-like"/>
</dbReference>
<dbReference type="GO" id="GO:0005634">
    <property type="term" value="C:nucleus"/>
    <property type="evidence" value="ECO:0007669"/>
    <property type="project" value="UniProtKB-SubCell"/>
</dbReference>
<organism evidence="5 8">
    <name type="scientific">Arabidopsis thaliana</name>
    <name type="common">Mouse-ear cress</name>
    <dbReference type="NCBI Taxonomy" id="3702"/>
    <lineage>
        <taxon>Eukaryota</taxon>
        <taxon>Viridiplantae</taxon>
        <taxon>Streptophyta</taxon>
        <taxon>Embryophyta</taxon>
        <taxon>Tracheophyta</taxon>
        <taxon>Spermatophyta</taxon>
        <taxon>Magnoliopsida</taxon>
        <taxon>eudicotyledons</taxon>
        <taxon>Gunneridae</taxon>
        <taxon>Pentapetalae</taxon>
        <taxon>rosids</taxon>
        <taxon>malvids</taxon>
        <taxon>Brassicales</taxon>
        <taxon>Brassicaceae</taxon>
        <taxon>Camelineae</taxon>
        <taxon>Arabidopsis</taxon>
    </lineage>
</organism>
<dbReference type="GO" id="GO:0003714">
    <property type="term" value="F:transcription corepressor activity"/>
    <property type="evidence" value="ECO:0007669"/>
    <property type="project" value="InterPro"/>
</dbReference>
<dbReference type="Proteomes" id="UP000434276">
    <property type="component" value="Unassembled WGS sequence"/>
</dbReference>
<evidence type="ECO:0000313" key="8">
    <source>
        <dbReference type="Proteomes" id="UP000434276"/>
    </source>
</evidence>
<dbReference type="Proteomes" id="UP000426265">
    <property type="component" value="Unassembled WGS sequence"/>
</dbReference>
<evidence type="ECO:0000256" key="3">
    <source>
        <dbReference type="ARBA" id="ARBA00023242"/>
    </source>
</evidence>